<dbReference type="SUPFAM" id="SSF56672">
    <property type="entry name" value="DNA/RNA polymerases"/>
    <property type="match status" value="1"/>
</dbReference>
<dbReference type="GO" id="GO:0016787">
    <property type="term" value="F:hydrolase activity"/>
    <property type="evidence" value="ECO:0007669"/>
    <property type="project" value="UniProtKB-KW"/>
</dbReference>
<gene>
    <name evidence="11" type="ORF">O181_036178</name>
</gene>
<dbReference type="Pfam" id="PF00078">
    <property type="entry name" value="RVT_1"/>
    <property type="match status" value="1"/>
</dbReference>
<evidence type="ECO:0000259" key="8">
    <source>
        <dbReference type="Pfam" id="PF00078"/>
    </source>
</evidence>
<evidence type="ECO:0000256" key="4">
    <source>
        <dbReference type="ARBA" id="ARBA00022759"/>
    </source>
</evidence>
<name>A0A9Q3H8Y7_9BASI</name>
<accession>A0A9Q3H8Y7</accession>
<keyword evidence="3" id="KW-0540">Nuclease</keyword>
<dbReference type="Pfam" id="PF17921">
    <property type="entry name" value="Integrase_H2C2"/>
    <property type="match status" value="1"/>
</dbReference>
<dbReference type="InterPro" id="IPR050951">
    <property type="entry name" value="Retrovirus_Pol_polyprotein"/>
</dbReference>
<organism evidence="11 12">
    <name type="scientific">Austropuccinia psidii MF-1</name>
    <dbReference type="NCBI Taxonomy" id="1389203"/>
    <lineage>
        <taxon>Eukaryota</taxon>
        <taxon>Fungi</taxon>
        <taxon>Dikarya</taxon>
        <taxon>Basidiomycota</taxon>
        <taxon>Pucciniomycotina</taxon>
        <taxon>Pucciniomycetes</taxon>
        <taxon>Pucciniales</taxon>
        <taxon>Sphaerophragmiaceae</taxon>
        <taxon>Austropuccinia</taxon>
    </lineage>
</organism>
<dbReference type="AlphaFoldDB" id="A0A9Q3H8Y7"/>
<keyword evidence="2" id="KW-0548">Nucleotidyltransferase</keyword>
<dbReference type="Gene3D" id="1.10.340.70">
    <property type="match status" value="1"/>
</dbReference>
<dbReference type="InterPro" id="IPR041588">
    <property type="entry name" value="Integrase_H2C2"/>
</dbReference>
<keyword evidence="4" id="KW-0255">Endonuclease</keyword>
<dbReference type="PANTHER" id="PTHR37984">
    <property type="entry name" value="PROTEIN CBG26694"/>
    <property type="match status" value="1"/>
</dbReference>
<keyword evidence="12" id="KW-1185">Reference proteome</keyword>
<feature type="domain" description="Reverse transcriptase" evidence="8">
    <location>
        <begin position="316"/>
        <end position="467"/>
    </location>
</feature>
<dbReference type="Gene3D" id="3.30.70.270">
    <property type="match status" value="1"/>
</dbReference>
<evidence type="ECO:0000256" key="7">
    <source>
        <dbReference type="SAM" id="MobiDB-lite"/>
    </source>
</evidence>
<evidence type="ECO:0000256" key="3">
    <source>
        <dbReference type="ARBA" id="ARBA00022722"/>
    </source>
</evidence>
<dbReference type="FunFam" id="1.10.340.70:FF:000001">
    <property type="entry name" value="Retrovirus-related Pol polyprotein from transposon gypsy-like Protein"/>
    <property type="match status" value="1"/>
</dbReference>
<dbReference type="GO" id="GO:0003964">
    <property type="term" value="F:RNA-directed DNA polymerase activity"/>
    <property type="evidence" value="ECO:0007669"/>
    <property type="project" value="UniProtKB-KW"/>
</dbReference>
<proteinExistence type="predicted"/>
<keyword evidence="6" id="KW-0695">RNA-directed DNA polymerase</keyword>
<keyword evidence="5" id="KW-0378">Hydrolase</keyword>
<evidence type="ECO:0000259" key="10">
    <source>
        <dbReference type="Pfam" id="PF17921"/>
    </source>
</evidence>
<protein>
    <recommendedName>
        <fullName evidence="13">Reverse transcriptase domain-containing protein</fullName>
    </recommendedName>
</protein>
<feature type="domain" description="Integrase zinc-binding" evidence="10">
    <location>
        <begin position="741"/>
        <end position="798"/>
    </location>
</feature>
<dbReference type="InterPro" id="IPR000477">
    <property type="entry name" value="RT_dom"/>
</dbReference>
<dbReference type="EMBL" id="AVOT02013633">
    <property type="protein sequence ID" value="MBW0496463.1"/>
    <property type="molecule type" value="Genomic_DNA"/>
</dbReference>
<evidence type="ECO:0008006" key="13">
    <source>
        <dbReference type="Google" id="ProtNLM"/>
    </source>
</evidence>
<dbReference type="PANTHER" id="PTHR37984:SF5">
    <property type="entry name" value="PROTEIN NYNRIN-LIKE"/>
    <property type="match status" value="1"/>
</dbReference>
<evidence type="ECO:0000313" key="11">
    <source>
        <dbReference type="EMBL" id="MBW0496463.1"/>
    </source>
</evidence>
<feature type="domain" description="Reverse transcriptase RNase H-like" evidence="9">
    <location>
        <begin position="528"/>
        <end position="626"/>
    </location>
</feature>
<evidence type="ECO:0000256" key="1">
    <source>
        <dbReference type="ARBA" id="ARBA00022679"/>
    </source>
</evidence>
<evidence type="ECO:0000256" key="6">
    <source>
        <dbReference type="ARBA" id="ARBA00022918"/>
    </source>
</evidence>
<evidence type="ECO:0000259" key="9">
    <source>
        <dbReference type="Pfam" id="PF17917"/>
    </source>
</evidence>
<dbReference type="GO" id="GO:0004519">
    <property type="term" value="F:endonuclease activity"/>
    <property type="evidence" value="ECO:0007669"/>
    <property type="project" value="UniProtKB-KW"/>
</dbReference>
<evidence type="ECO:0000313" key="12">
    <source>
        <dbReference type="Proteomes" id="UP000765509"/>
    </source>
</evidence>
<dbReference type="Pfam" id="PF17917">
    <property type="entry name" value="RT_RNaseH"/>
    <property type="match status" value="1"/>
</dbReference>
<dbReference type="Proteomes" id="UP000765509">
    <property type="component" value="Unassembled WGS sequence"/>
</dbReference>
<evidence type="ECO:0000256" key="2">
    <source>
        <dbReference type="ARBA" id="ARBA00022695"/>
    </source>
</evidence>
<reference evidence="11" key="1">
    <citation type="submission" date="2021-03" db="EMBL/GenBank/DDBJ databases">
        <title>Draft genome sequence of rust myrtle Austropuccinia psidii MF-1, a brazilian biotype.</title>
        <authorList>
            <person name="Quecine M.C."/>
            <person name="Pachon D.M.R."/>
            <person name="Bonatelli M.L."/>
            <person name="Correr F.H."/>
            <person name="Franceschini L.M."/>
            <person name="Leite T.F."/>
            <person name="Margarido G.R.A."/>
            <person name="Almeida C.A."/>
            <person name="Ferrarezi J.A."/>
            <person name="Labate C.A."/>
        </authorList>
    </citation>
    <scope>NUCLEOTIDE SEQUENCE</scope>
    <source>
        <strain evidence="11">MF-1</strain>
    </source>
</reference>
<feature type="region of interest" description="Disordered" evidence="7">
    <location>
        <begin position="1"/>
        <end position="21"/>
    </location>
</feature>
<dbReference type="InterPro" id="IPR043128">
    <property type="entry name" value="Rev_trsase/Diguanyl_cyclase"/>
</dbReference>
<dbReference type="CDD" id="cd09274">
    <property type="entry name" value="RNase_HI_RT_Ty3"/>
    <property type="match status" value="1"/>
</dbReference>
<sequence length="830" mass="94709">MGQLTQAVAPRDTSKSQAFKTPSMKATDSFDGTKAYKLRGFIQSCQLILHNDPANFFSDRKKVLYSTSFLTGRAGKCIEPYLSNISNEDSSYILINWKLYETQFFTLFGDPNEVKKAEQELDNLRMKESDSPNGYDLILGYDLFYHFNPIICWKNGFITYDSSHKVASGITSSTSNGFATAVNSVALVGKLKTPSLPSSFHIPSIIPSQSLLPSRDEVFKEIKDVGEDFAISSLHLFQGDMALLPLSLHASQEKHWDEKEEQEEIKTVLKVVHPAYHQYLNVFSKVKAAEIPPHHACDHHIELEGLLPPTKDGGLCLCVDYCKINAVTRKNRYPVPPMTQLLTVFNGSTIFSKIYLCGAYNLLRIKEGDEHLSALRTKYGSYEYLVIPFGLTNAPAFFQNLVNDIFADFLRIFVVVYLYHIMVFSSSEEEHVRHVASVLQRLRDSNWSSKASKCVFHASSVEYLGYVFQVKASRLILPKFSKRKSKHSNLFLDLPTSIVVSLEIVPKISALTSLHRKDSPFIFNEEALKTDASGYALGAVLSQVNDAGKHPIAFDSHKLLPSELNYEINDKELLGIVWALKRWRAFLLSLSDSFGVLKDHSSRQYFMSSKVLTRCQAHWAEFLSEFHFSITYRPGRLANLPDALSHWDNMYPERGVDFIRNNPQNFHQVLKQNEIKESIFFSIKVEVFSDLFDQIQKAVWQDKYYKEILKQLARGESVSDYTLEPQAKLLLFKVRVVIPRNHELQLDILQKYHDSLLAGHPGQEKILKLIKRDFYWAGMNQIIKDYVSSCQKCSRNKNIHHRGFGLLKPLQIPSDPWNSLSMDFITQLTL</sequence>
<dbReference type="CDD" id="cd01647">
    <property type="entry name" value="RT_LTR"/>
    <property type="match status" value="1"/>
</dbReference>
<evidence type="ECO:0000256" key="5">
    <source>
        <dbReference type="ARBA" id="ARBA00022801"/>
    </source>
</evidence>
<dbReference type="InterPro" id="IPR041373">
    <property type="entry name" value="RT_RNaseH"/>
</dbReference>
<keyword evidence="1" id="KW-0808">Transferase</keyword>
<comment type="caution">
    <text evidence="11">The sequence shown here is derived from an EMBL/GenBank/DDBJ whole genome shotgun (WGS) entry which is preliminary data.</text>
</comment>
<dbReference type="InterPro" id="IPR043502">
    <property type="entry name" value="DNA/RNA_pol_sf"/>
</dbReference>